<feature type="compositionally biased region" description="Basic and acidic residues" evidence="1">
    <location>
        <begin position="271"/>
        <end position="280"/>
    </location>
</feature>
<feature type="compositionally biased region" description="Polar residues" evidence="1">
    <location>
        <begin position="125"/>
        <end position="146"/>
    </location>
</feature>
<dbReference type="AlphaFoldDB" id="A0A0D2BT00"/>
<evidence type="ECO:0000256" key="1">
    <source>
        <dbReference type="SAM" id="MobiDB-lite"/>
    </source>
</evidence>
<accession>A0A0D2BT00</accession>
<feature type="compositionally biased region" description="Basic and acidic residues" evidence="1">
    <location>
        <begin position="248"/>
        <end position="257"/>
    </location>
</feature>
<feature type="compositionally biased region" description="Polar residues" evidence="1">
    <location>
        <begin position="179"/>
        <end position="196"/>
    </location>
</feature>
<feature type="compositionally biased region" description="Basic residues" evidence="1">
    <location>
        <begin position="235"/>
        <end position="247"/>
    </location>
</feature>
<keyword evidence="3" id="KW-1185">Reference proteome</keyword>
<evidence type="ECO:0000313" key="3">
    <source>
        <dbReference type="Proteomes" id="UP000054342"/>
    </source>
</evidence>
<protein>
    <submittedName>
        <fullName evidence="2">Uncharacterized protein</fullName>
    </submittedName>
</protein>
<dbReference type="HOGENOM" id="CLU_690846_0_0_1"/>
<gene>
    <name evidence="2" type="ORF">PV05_04331</name>
</gene>
<dbReference type="GeneID" id="25326239"/>
<reference evidence="2 3" key="1">
    <citation type="submission" date="2015-01" db="EMBL/GenBank/DDBJ databases">
        <title>The Genome Sequence of Exophiala xenobiotica CBS118157.</title>
        <authorList>
            <consortium name="The Broad Institute Genomics Platform"/>
            <person name="Cuomo C."/>
            <person name="de Hoog S."/>
            <person name="Gorbushina A."/>
            <person name="Stielow B."/>
            <person name="Teixiera M."/>
            <person name="Abouelleil A."/>
            <person name="Chapman S.B."/>
            <person name="Priest M."/>
            <person name="Young S.K."/>
            <person name="Wortman J."/>
            <person name="Nusbaum C."/>
            <person name="Birren B."/>
        </authorList>
    </citation>
    <scope>NUCLEOTIDE SEQUENCE [LARGE SCALE GENOMIC DNA]</scope>
    <source>
        <strain evidence="2 3">CBS 118157</strain>
    </source>
</reference>
<dbReference type="RefSeq" id="XP_013316185.1">
    <property type="nucleotide sequence ID" value="XM_013460731.1"/>
</dbReference>
<sequence length="399" mass="44026">MDDLASVEAQEARLRIQLEKNTKEQEKKVMELQELDIRERLADLETQKARLRTQCSQSHDEVTTAPVPSIKQEESVVESQSAVPAMGSKFEPIDLTLDDEVGESQPVPKSDPGISACENVESRPQDTILTAQPCIQGQEGEATQPSDPKINVVAPQQGDQRRVYEDTPHSPPVCEPETTEVSGQAPQAASTHTLQCDQGAEPEKVSRKPRAASTRTAKRAPSNADAGDTAAVKPAPKRPRKPRARKQKAVEVDEEPYRIVQPKTGSGNDKSAGDREPSPGEVEYEKLLNSNCTHALGAVLDLLRTSILPGRDDLVNGRFENTRMKLSRSGYTDLRYFEVDVLSLMAALGVPHEKAEIVDRKLGLWRLGWPQYYAMCKEGATEEEKLEAVDEFAAELARR</sequence>
<dbReference type="Proteomes" id="UP000054342">
    <property type="component" value="Unassembled WGS sequence"/>
</dbReference>
<feature type="region of interest" description="Disordered" evidence="1">
    <location>
        <begin position="51"/>
        <end position="280"/>
    </location>
</feature>
<name>A0A0D2BT00_9EURO</name>
<feature type="compositionally biased region" description="Basic and acidic residues" evidence="1">
    <location>
        <begin position="159"/>
        <end position="168"/>
    </location>
</feature>
<evidence type="ECO:0000313" key="2">
    <source>
        <dbReference type="EMBL" id="KIW55601.1"/>
    </source>
</evidence>
<organism evidence="2 3">
    <name type="scientific">Exophiala xenobiotica</name>
    <dbReference type="NCBI Taxonomy" id="348802"/>
    <lineage>
        <taxon>Eukaryota</taxon>
        <taxon>Fungi</taxon>
        <taxon>Dikarya</taxon>
        <taxon>Ascomycota</taxon>
        <taxon>Pezizomycotina</taxon>
        <taxon>Eurotiomycetes</taxon>
        <taxon>Chaetothyriomycetidae</taxon>
        <taxon>Chaetothyriales</taxon>
        <taxon>Herpotrichiellaceae</taxon>
        <taxon>Exophiala</taxon>
    </lineage>
</organism>
<proteinExistence type="predicted"/>
<dbReference type="EMBL" id="KN847319">
    <property type="protein sequence ID" value="KIW55601.1"/>
    <property type="molecule type" value="Genomic_DNA"/>
</dbReference>